<sequence>MPDTIQPSPLVLRLKDLQRRLALSRSAIYARMAAGDFPPPIQLGPRAIGWRQADIDAWVESRTRQSHSQAVKP</sequence>
<name>A0A7S8FIL5_9BACT</name>
<dbReference type="Gene3D" id="1.10.238.160">
    <property type="match status" value="1"/>
</dbReference>
<dbReference type="InterPro" id="IPR010260">
    <property type="entry name" value="AlpA"/>
</dbReference>
<reference evidence="1 2" key="1">
    <citation type="journal article" date="2020" name="ISME J.">
        <title>Enrichment and physiological characterization of a novel comammox Nitrospira indicates ammonium inhibition of complete nitrification.</title>
        <authorList>
            <person name="Sakoula D."/>
            <person name="Koch H."/>
            <person name="Frank J."/>
            <person name="Jetten M.S.M."/>
            <person name="van Kessel M.A.H.J."/>
            <person name="Lucker S."/>
        </authorList>
    </citation>
    <scope>NUCLEOTIDE SEQUENCE [LARGE SCALE GENOMIC DNA]</scope>
    <source>
        <strain evidence="1">Comreactor17</strain>
    </source>
</reference>
<dbReference type="Proteomes" id="UP000593737">
    <property type="component" value="Chromosome"/>
</dbReference>
<protein>
    <submittedName>
        <fullName evidence="1">Transcriptional regulator, AlpA family (Modular protein)</fullName>
    </submittedName>
</protein>
<dbReference type="PANTHER" id="PTHR36154:SF1">
    <property type="entry name" value="DNA-BINDING TRANSCRIPTIONAL ACTIVATOR ALPA"/>
    <property type="match status" value="1"/>
</dbReference>
<dbReference type="PANTHER" id="PTHR36154">
    <property type="entry name" value="DNA-BINDING TRANSCRIPTIONAL ACTIVATOR ALPA"/>
    <property type="match status" value="1"/>
</dbReference>
<gene>
    <name evidence="1" type="ORF">Nkreftii_004172</name>
</gene>
<dbReference type="Pfam" id="PF05930">
    <property type="entry name" value="Phage_AlpA"/>
    <property type="match status" value="1"/>
</dbReference>
<accession>A0A7S8FIL5</accession>
<dbReference type="EMBL" id="CP047423">
    <property type="protein sequence ID" value="QPD06398.1"/>
    <property type="molecule type" value="Genomic_DNA"/>
</dbReference>
<dbReference type="InterPro" id="IPR052931">
    <property type="entry name" value="Prophage_regulatory_activator"/>
</dbReference>
<evidence type="ECO:0000313" key="1">
    <source>
        <dbReference type="EMBL" id="QPD06398.1"/>
    </source>
</evidence>
<organism evidence="1 2">
    <name type="scientific">Candidatus Nitrospira kreftii</name>
    <dbReference type="NCBI Taxonomy" id="2652173"/>
    <lineage>
        <taxon>Bacteria</taxon>
        <taxon>Pseudomonadati</taxon>
        <taxon>Nitrospirota</taxon>
        <taxon>Nitrospiria</taxon>
        <taxon>Nitrospirales</taxon>
        <taxon>Nitrospiraceae</taxon>
        <taxon>Nitrospira</taxon>
    </lineage>
</organism>
<dbReference type="AlphaFoldDB" id="A0A7S8FIL5"/>
<proteinExistence type="predicted"/>
<evidence type="ECO:0000313" key="2">
    <source>
        <dbReference type="Proteomes" id="UP000593737"/>
    </source>
</evidence>
<dbReference type="KEGG" id="nkf:Nkreftii_004172"/>